<dbReference type="EMBL" id="CAADFC020000033">
    <property type="protein sequence ID" value="VIO79438.1"/>
    <property type="molecule type" value="Genomic_DNA"/>
</dbReference>
<dbReference type="SUPFAM" id="SSF89796">
    <property type="entry name" value="CoA-transferase family III (CaiB/BaiF)"/>
    <property type="match status" value="1"/>
</dbReference>
<dbReference type="Pfam" id="PF02515">
    <property type="entry name" value="CoA_transf_3"/>
    <property type="match status" value="1"/>
</dbReference>
<gene>
    <name evidence="2" type="primary">smtB_3</name>
    <name evidence="2" type="ORF">CI1B_77880</name>
</gene>
<feature type="region of interest" description="Disordered" evidence="1">
    <location>
        <begin position="329"/>
        <end position="370"/>
    </location>
</feature>
<dbReference type="Gene3D" id="3.40.50.10540">
    <property type="entry name" value="Crotonobetainyl-coa:carnitine coa-transferase, domain 1"/>
    <property type="match status" value="1"/>
</dbReference>
<name>A0A508TYX8_9BRAD</name>
<comment type="caution">
    <text evidence="2">The sequence shown here is derived from an EMBL/GenBank/DDBJ whole genome shotgun (WGS) entry which is preliminary data.</text>
</comment>
<protein>
    <submittedName>
        <fullName evidence="2">Succinyl-CoA--L-malate CoA-transferase beta subunit</fullName>
        <ecNumber evidence="2">2.8.3.22</ecNumber>
    </submittedName>
</protein>
<keyword evidence="2" id="KW-0808">Transferase</keyword>
<dbReference type="PANTHER" id="PTHR48228:SF5">
    <property type="entry name" value="ALPHA-METHYLACYL-COA RACEMASE"/>
    <property type="match status" value="1"/>
</dbReference>
<proteinExistence type="predicted"/>
<keyword evidence="3" id="KW-1185">Reference proteome</keyword>
<dbReference type="PANTHER" id="PTHR48228">
    <property type="entry name" value="SUCCINYL-COA--D-CITRAMALATE COA-TRANSFERASE"/>
    <property type="match status" value="1"/>
</dbReference>
<dbReference type="InterPro" id="IPR044855">
    <property type="entry name" value="CoA-Trfase_III_dom3_sf"/>
</dbReference>
<dbReference type="AlphaFoldDB" id="A0A508TYX8"/>
<dbReference type="OrthoDB" id="9806585at2"/>
<dbReference type="InterPro" id="IPR050509">
    <property type="entry name" value="CoA-transferase_III"/>
</dbReference>
<organism evidence="2 3">
    <name type="scientific">Bradyrhizobium ivorense</name>
    <dbReference type="NCBI Taxonomy" id="2511166"/>
    <lineage>
        <taxon>Bacteria</taxon>
        <taxon>Pseudomonadati</taxon>
        <taxon>Pseudomonadota</taxon>
        <taxon>Alphaproteobacteria</taxon>
        <taxon>Hyphomicrobiales</taxon>
        <taxon>Nitrobacteraceae</taxon>
        <taxon>Bradyrhizobium</taxon>
    </lineage>
</organism>
<dbReference type="RefSeq" id="WP_139864298.1">
    <property type="nucleotide sequence ID" value="NZ_CAADFC020000033.1"/>
</dbReference>
<evidence type="ECO:0000313" key="2">
    <source>
        <dbReference type="EMBL" id="VIO79438.1"/>
    </source>
</evidence>
<evidence type="ECO:0000256" key="1">
    <source>
        <dbReference type="SAM" id="MobiDB-lite"/>
    </source>
</evidence>
<evidence type="ECO:0000313" key="3">
    <source>
        <dbReference type="Proteomes" id="UP000328092"/>
    </source>
</evidence>
<dbReference type="Gene3D" id="3.30.1540.10">
    <property type="entry name" value="formyl-coa transferase, domain 3"/>
    <property type="match status" value="1"/>
</dbReference>
<dbReference type="InterPro" id="IPR003673">
    <property type="entry name" value="CoA-Trfase_fam_III"/>
</dbReference>
<reference evidence="2" key="1">
    <citation type="submission" date="2019-02" db="EMBL/GenBank/DDBJ databases">
        <authorList>
            <person name="Pothier F.J."/>
        </authorList>
    </citation>
    <scope>NUCLEOTIDE SEQUENCE</scope>
    <source>
        <strain evidence="2">CI-1B</strain>
    </source>
</reference>
<sequence length="370" mass="40151">MTGPLHGFRIVEMGGIGPAPFAGALLGDLGADVLRIDRLPRQGVQPELPAQFDFYNRNKRSVALDLKQPQGVATVLQLVAQADALIEGFRPSVMERLGLGPDPCHAINPRLVYARMTGWGQQGPMSQEAGHDINYLALTGALHCLGEADRPPPPPLNLVADLGGGALYLTVGLLAAAMEARQSGKGQTIDVAMIDGVTHLMSAFQAFRQQGSWTEQRADNIVDGGAPFYGSYATKDGRFIAVGAIEPHFYANLLKVMGLRPEELPNQNERASWPQTRRRFAEIFAGRTRDEWVAAAMGRDACLAPVLTIDEAPSHPQMKARDAYTMFDGVRHPSPAPRFSRTPSELHTRPPSPGRDNRQALADWGISPEP</sequence>
<dbReference type="EC" id="2.8.3.22" evidence="2"/>
<dbReference type="Proteomes" id="UP000328092">
    <property type="component" value="Unassembled WGS sequence"/>
</dbReference>
<accession>A0A508TYX8</accession>
<dbReference type="InterPro" id="IPR023606">
    <property type="entry name" value="CoA-Trfase_III_dom_1_sf"/>
</dbReference>
<dbReference type="GO" id="GO:0016740">
    <property type="term" value="F:transferase activity"/>
    <property type="evidence" value="ECO:0007669"/>
    <property type="project" value="UniProtKB-KW"/>
</dbReference>